<accession>A0A6A0B584</accession>
<sequence>MTVKTIIFDLDDTLLLDEAAVQIAFDRTTSFVSAKYPQIDAKLLEEAVRDRTESLLSSYDIFDFTVQIGIGPYEVLWGEFADSSLRFPDLRDTAKEFRQMVWSLAFADVGVPDMRLSKVAAMMFVTIRLELALAFDDTYEVLDQLKDAGYQLVLLTNGAPSLQHFKIDKTRKLRQYFDKILVSGDFGQGKPAPGLFDFTLTRATAEKASTVMVGDNLFTDILGANASGIISIWLNRDDKPANSTVTPDHSIQSLHELPDLLEKL</sequence>
<dbReference type="EMBL" id="BLLH01000002">
    <property type="protein sequence ID" value="GFH40176.1"/>
    <property type="molecule type" value="Genomic_DNA"/>
</dbReference>
<evidence type="ECO:0000313" key="4">
    <source>
        <dbReference type="EMBL" id="GFH40176.1"/>
    </source>
</evidence>
<dbReference type="GO" id="GO:0036424">
    <property type="term" value="F:L-phosphoserine phosphatase activity"/>
    <property type="evidence" value="ECO:0007669"/>
    <property type="project" value="UniProtKB-UniRule"/>
</dbReference>
<keyword evidence="5" id="KW-1185">Reference proteome</keyword>
<proteinExistence type="inferred from homology"/>
<evidence type="ECO:0000313" key="5">
    <source>
        <dbReference type="Proteomes" id="UP000475928"/>
    </source>
</evidence>
<dbReference type="EC" id="3.1.3.3" evidence="3"/>
<gene>
    <name evidence="4" type="primary">ysaA</name>
    <name evidence="4" type="ORF">Hs20B_05740</name>
</gene>
<dbReference type="InterPro" id="IPR044266">
    <property type="entry name" value="PSP_YsaA"/>
</dbReference>
<keyword evidence="3" id="KW-0170">Cobalt</keyword>
<keyword evidence="2 3" id="KW-0460">Magnesium</keyword>
<keyword evidence="1 3" id="KW-0378">Hydrolase</keyword>
<dbReference type="PANTHER" id="PTHR46470">
    <property type="entry name" value="N-ACYLNEURAMINATE-9-PHOSPHATASE"/>
    <property type="match status" value="1"/>
</dbReference>
<keyword evidence="3" id="KW-0718">Serine biosynthesis</keyword>
<protein>
    <recommendedName>
        <fullName evidence="3">Phosphoserine phosphatase</fullName>
        <shortName evidence="3">PSP</shortName>
        <ecNumber evidence="3">3.1.3.3</ecNumber>
    </recommendedName>
</protein>
<comment type="cofactor">
    <cofactor evidence="3">
        <name>Mg(2+)</name>
        <dbReference type="ChEBI" id="CHEBI:18420"/>
    </cofactor>
    <cofactor evidence="3">
        <name>Co(2+)</name>
        <dbReference type="ChEBI" id="CHEBI:48828"/>
    </cofactor>
</comment>
<dbReference type="SUPFAM" id="SSF56784">
    <property type="entry name" value="HAD-like"/>
    <property type="match status" value="1"/>
</dbReference>
<dbReference type="Pfam" id="PF00702">
    <property type="entry name" value="Hydrolase"/>
    <property type="match status" value="1"/>
</dbReference>
<dbReference type="Gene3D" id="3.40.50.1000">
    <property type="entry name" value="HAD superfamily/HAD-like"/>
    <property type="match status" value="1"/>
</dbReference>
<dbReference type="Gene3D" id="1.20.120.710">
    <property type="entry name" value="Haloacid dehalogenase hydrolase-like domain"/>
    <property type="match status" value="1"/>
</dbReference>
<dbReference type="RefSeq" id="WP_172355474.1">
    <property type="nucleotide sequence ID" value="NZ_BLLH01000002.1"/>
</dbReference>
<evidence type="ECO:0000256" key="3">
    <source>
        <dbReference type="HAMAP-Rule" id="MF_02240"/>
    </source>
</evidence>
<dbReference type="InterPro" id="IPR006439">
    <property type="entry name" value="HAD-SF_hydro_IA"/>
</dbReference>
<dbReference type="InterPro" id="IPR036412">
    <property type="entry name" value="HAD-like_sf"/>
</dbReference>
<evidence type="ECO:0000256" key="2">
    <source>
        <dbReference type="ARBA" id="ARBA00022842"/>
    </source>
</evidence>
<reference evidence="4 5" key="1">
    <citation type="submission" date="2020-02" db="EMBL/GenBank/DDBJ databases">
        <title>Draft genome sequence of Lactococcus sp. Hs20B0-1.</title>
        <authorList>
            <person name="Noda S."/>
            <person name="Yuki M."/>
            <person name="Ohkuma M."/>
        </authorList>
    </citation>
    <scope>NUCLEOTIDE SEQUENCE [LARGE SCALE GENOMIC DNA]</scope>
    <source>
        <strain evidence="4 5">Hs20B0-1</strain>
    </source>
</reference>
<dbReference type="InterPro" id="IPR023214">
    <property type="entry name" value="HAD_sf"/>
</dbReference>
<comment type="catalytic activity">
    <reaction evidence="3">
        <text>O-phospho-L-serine + H2O = L-serine + phosphate</text>
        <dbReference type="Rhea" id="RHEA:21208"/>
        <dbReference type="ChEBI" id="CHEBI:15377"/>
        <dbReference type="ChEBI" id="CHEBI:33384"/>
        <dbReference type="ChEBI" id="CHEBI:43474"/>
        <dbReference type="ChEBI" id="CHEBI:57524"/>
        <dbReference type="EC" id="3.1.3.3"/>
    </reaction>
</comment>
<dbReference type="HAMAP" id="MF_02240">
    <property type="entry name" value="PSP"/>
    <property type="match status" value="1"/>
</dbReference>
<name>A0A6A0B584_9LACT</name>
<dbReference type="InterPro" id="IPR051400">
    <property type="entry name" value="HAD-like_hydrolase"/>
</dbReference>
<organism evidence="4 5">
    <name type="scientific">Pseudolactococcus insecticola</name>
    <dbReference type="NCBI Taxonomy" id="2709158"/>
    <lineage>
        <taxon>Bacteria</taxon>
        <taxon>Bacillati</taxon>
        <taxon>Bacillota</taxon>
        <taxon>Bacilli</taxon>
        <taxon>Lactobacillales</taxon>
        <taxon>Streptococcaceae</taxon>
        <taxon>Pseudolactococcus</taxon>
    </lineage>
</organism>
<dbReference type="PANTHER" id="PTHR46470:SF3">
    <property type="entry name" value="N-ACYLNEURAMINATE-9-PHOSPHATASE"/>
    <property type="match status" value="1"/>
</dbReference>
<comment type="similarity">
    <text evidence="3">Belongs to the HAD-like hydrolase superfamily.</text>
</comment>
<comment type="catalytic activity">
    <reaction evidence="3">
        <text>O-phospho-D-serine + H2O = D-serine + phosphate</text>
        <dbReference type="Rhea" id="RHEA:24873"/>
        <dbReference type="ChEBI" id="CHEBI:15377"/>
        <dbReference type="ChEBI" id="CHEBI:35247"/>
        <dbReference type="ChEBI" id="CHEBI:43474"/>
        <dbReference type="ChEBI" id="CHEBI:58680"/>
        <dbReference type="EC" id="3.1.3.3"/>
    </reaction>
</comment>
<dbReference type="GO" id="GO:0006564">
    <property type="term" value="P:L-serine biosynthetic process"/>
    <property type="evidence" value="ECO:0007669"/>
    <property type="project" value="UniProtKB-UniRule"/>
</dbReference>
<dbReference type="NCBIfam" id="TIGR01549">
    <property type="entry name" value="HAD-SF-IA-v1"/>
    <property type="match status" value="1"/>
</dbReference>
<dbReference type="SFLD" id="SFLDG01129">
    <property type="entry name" value="C1.5:_HAD__Beta-PGM__Phosphata"/>
    <property type="match status" value="1"/>
</dbReference>
<dbReference type="Proteomes" id="UP000475928">
    <property type="component" value="Unassembled WGS sequence"/>
</dbReference>
<dbReference type="AlphaFoldDB" id="A0A6A0B584"/>
<dbReference type="SFLD" id="SFLDS00003">
    <property type="entry name" value="Haloacid_Dehalogenase"/>
    <property type="match status" value="1"/>
</dbReference>
<keyword evidence="3" id="KW-0028">Amino-acid biosynthesis</keyword>
<comment type="function">
    <text evidence="3">Catalyzes the last step of the phosphorylated serine biosynthetic pathway, i.e. dephosphorylation of O-phospho-L-serine to form L-serine.</text>
</comment>
<comment type="pathway">
    <text evidence="3">Amino-acid biosynthesis; L-serine biosynthesis; L-serine from 3-phospho-D-glycerate: step 3/3.</text>
</comment>
<comment type="caution">
    <text evidence="4">The sequence shown here is derived from an EMBL/GenBank/DDBJ whole genome shotgun (WGS) entry which is preliminary data.</text>
</comment>
<evidence type="ECO:0000256" key="1">
    <source>
        <dbReference type="ARBA" id="ARBA00022801"/>
    </source>
</evidence>